<proteinExistence type="inferred from homology"/>
<dbReference type="Pfam" id="PF22666">
    <property type="entry name" value="Glyco_hydro_2_N2"/>
    <property type="match status" value="1"/>
</dbReference>
<dbReference type="PANTHER" id="PTHR43536">
    <property type="entry name" value="MANNOSYLGLYCOPROTEIN ENDO-BETA-MANNOSIDASE"/>
    <property type="match status" value="1"/>
</dbReference>
<gene>
    <name evidence="11" type="ORF">LTR77_008070</name>
</gene>
<evidence type="ECO:0000256" key="6">
    <source>
        <dbReference type="SAM" id="SignalP"/>
    </source>
</evidence>
<sequence>MKLLSGIALFAPLVSALQNSVIPGWDLQSTTKAGDDLVKLSAPGYDSSSWYSISARSTVFAGLLEAGVYDTEQLFYSKNLQTTVDYLPYYSPWLYRSEFTLKSEQGSHFFLQTHGITSKADIYLNGHKVADKRLQAGTYGGHTYDISDIAGDSNALLIQAYPTDYDKNFAQGFVDWNPYPPDNGTGVWRDVNVKQTGSLFMGRLRVVHDYKPGVSNVRVTLKADVTNLEDAEVSGALEGAIDGHGCKPSGGMKQNFKLGRKETRTISTSATIKDAKIWWPHAWGDQPLYTANAAVHVHGALSDQADQVDFGIRHVSKEVNSHNDTIFFVNGHPFQVLGGGYASDMFLRWDEKKFEAQARYVLDMGLNTIRLEGKEEQPELYAIADRIGLMVMAGWECCDKWEAWKYNDQVTATLWNDNDYSTADYSMRNEATMLQTHPSVLAFLVGSDFWPDDRATAIYLDALDDLDWQNPIICSAAKRGYPESLGPSGLKMDGPYDWVPPNYWYGDQLGAAFGFGSELGSGVGTPEMGSLTKFLSGDDLNDLWTKPRKGLYHMSTNVSAFFDRHIYDKGLFERYGEPKSLEDYLLKAQIMDYEATRAEFEGYSAKWNADHPATGAIYWMLNNAWPSLHWNLFDYYLHPAGAYFGTKVGSRIEHVAYGYDEGNVYLINHSLDKKGSRKIEIELMDTDGEVLASKAVSAKTEPNTSKVVSPVPGLEKIKDVAFLRLLLSNADGEALSRNVYWLATKNDKLNWDKSSWFSTPVSEWADLTALDDMKTASVSAAVKSTSSTSSTVSLHNTADVPAFFIRLNLVDGKGDDVNPVLWTDNYVTLWPKEKLELEVTYPADAGAVSVKMSGGNVGK</sequence>
<accession>A0AAV9P1R7</accession>
<feature type="chain" id="PRO_5043810224" description="Exo-1,4-beta-D-glucosaminidase" evidence="6">
    <location>
        <begin position="17"/>
        <end position="859"/>
    </location>
</feature>
<keyword evidence="4" id="KW-0326">Glycosidase</keyword>
<dbReference type="InterPro" id="IPR041351">
    <property type="entry name" value="Ig_GlcNase"/>
</dbReference>
<evidence type="ECO:0000256" key="5">
    <source>
        <dbReference type="ARBA" id="ARBA00023326"/>
    </source>
</evidence>
<evidence type="ECO:0000259" key="9">
    <source>
        <dbReference type="Pfam" id="PF18368"/>
    </source>
</evidence>
<dbReference type="InterPro" id="IPR041447">
    <property type="entry name" value="Mannosidase_ig"/>
</dbReference>
<dbReference type="Gene3D" id="2.60.40.10">
    <property type="entry name" value="Immunoglobulins"/>
    <property type="match status" value="3"/>
</dbReference>
<dbReference type="InterPro" id="IPR036156">
    <property type="entry name" value="Beta-gal/glucu_dom_sf"/>
</dbReference>
<keyword evidence="6" id="KW-0732">Signal</keyword>
<evidence type="ECO:0000256" key="2">
    <source>
        <dbReference type="ARBA" id="ARBA00022801"/>
    </source>
</evidence>
<evidence type="ECO:0008006" key="13">
    <source>
        <dbReference type="Google" id="ProtNLM"/>
    </source>
</evidence>
<dbReference type="Pfam" id="PF00703">
    <property type="entry name" value="Glyco_hydro_2"/>
    <property type="match status" value="1"/>
</dbReference>
<name>A0AAV9P1R7_9PEZI</name>
<dbReference type="InterPro" id="IPR006102">
    <property type="entry name" value="Ig-like_GH2"/>
</dbReference>
<evidence type="ECO:0000259" key="8">
    <source>
        <dbReference type="Pfam" id="PF17786"/>
    </source>
</evidence>
<dbReference type="SUPFAM" id="SSF51445">
    <property type="entry name" value="(Trans)glycosidases"/>
    <property type="match status" value="1"/>
</dbReference>
<comment type="similarity">
    <text evidence="1">Belongs to the glycosyl hydrolase 2 family.</text>
</comment>
<dbReference type="GO" id="GO:0000272">
    <property type="term" value="P:polysaccharide catabolic process"/>
    <property type="evidence" value="ECO:0007669"/>
    <property type="project" value="UniProtKB-KW"/>
</dbReference>
<dbReference type="Proteomes" id="UP001337655">
    <property type="component" value="Unassembled WGS sequence"/>
</dbReference>
<feature type="domain" description="Mannosidase Ig/CBM-like" evidence="8">
    <location>
        <begin position="663"/>
        <end position="743"/>
    </location>
</feature>
<keyword evidence="2" id="KW-0378">Hydrolase</keyword>
<dbReference type="Pfam" id="PF18368">
    <property type="entry name" value="Ig_GlcNase"/>
    <property type="match status" value="1"/>
</dbReference>
<dbReference type="InterPro" id="IPR054593">
    <property type="entry name" value="Beta-mannosidase-like_N2"/>
</dbReference>
<dbReference type="InterPro" id="IPR008979">
    <property type="entry name" value="Galactose-bd-like_sf"/>
</dbReference>
<comment type="caution">
    <text evidence="11">The sequence shown here is derived from an EMBL/GenBank/DDBJ whole genome shotgun (WGS) entry which is preliminary data.</text>
</comment>
<reference evidence="11 12" key="1">
    <citation type="submission" date="2023-08" db="EMBL/GenBank/DDBJ databases">
        <title>Black Yeasts Isolated from many extreme environments.</title>
        <authorList>
            <person name="Coleine C."/>
            <person name="Stajich J.E."/>
            <person name="Selbmann L."/>
        </authorList>
    </citation>
    <scope>NUCLEOTIDE SEQUENCE [LARGE SCALE GENOMIC DNA]</scope>
    <source>
        <strain evidence="11 12">CCFEE 5935</strain>
    </source>
</reference>
<evidence type="ECO:0000259" key="10">
    <source>
        <dbReference type="Pfam" id="PF22666"/>
    </source>
</evidence>
<evidence type="ECO:0000256" key="1">
    <source>
        <dbReference type="ARBA" id="ARBA00007401"/>
    </source>
</evidence>
<dbReference type="InterPro" id="IPR017853">
    <property type="entry name" value="GH"/>
</dbReference>
<dbReference type="EMBL" id="JAVRRT010000013">
    <property type="protein sequence ID" value="KAK5166527.1"/>
    <property type="molecule type" value="Genomic_DNA"/>
</dbReference>
<dbReference type="Pfam" id="PF17786">
    <property type="entry name" value="Mannosidase_ig"/>
    <property type="match status" value="1"/>
</dbReference>
<dbReference type="Gene3D" id="2.60.120.260">
    <property type="entry name" value="Galactose-binding domain-like"/>
    <property type="match status" value="1"/>
</dbReference>
<dbReference type="GeneID" id="89929404"/>
<evidence type="ECO:0000256" key="4">
    <source>
        <dbReference type="ARBA" id="ARBA00023295"/>
    </source>
</evidence>
<dbReference type="SUPFAM" id="SSF49785">
    <property type="entry name" value="Galactose-binding domain-like"/>
    <property type="match status" value="1"/>
</dbReference>
<dbReference type="AlphaFoldDB" id="A0AAV9P1R7"/>
<feature type="domain" description="Glycoside hydrolase family 2 immunoglobulin-like beta-sandwich" evidence="7">
    <location>
        <begin position="215"/>
        <end position="313"/>
    </location>
</feature>
<keyword evidence="5" id="KW-0624">Polysaccharide degradation</keyword>
<dbReference type="GO" id="GO:0004553">
    <property type="term" value="F:hydrolase activity, hydrolyzing O-glycosyl compounds"/>
    <property type="evidence" value="ECO:0007669"/>
    <property type="project" value="InterPro"/>
</dbReference>
<dbReference type="RefSeq" id="XP_064656409.1">
    <property type="nucleotide sequence ID" value="XM_064805304.1"/>
</dbReference>
<protein>
    <recommendedName>
        <fullName evidence="13">Exo-1,4-beta-D-glucosaminidase</fullName>
    </recommendedName>
</protein>
<feature type="signal peptide" evidence="6">
    <location>
        <begin position="1"/>
        <end position="16"/>
    </location>
</feature>
<feature type="domain" description="Exo-beta-D-glucosaminidase Ig-fold" evidence="9">
    <location>
        <begin position="756"/>
        <end position="857"/>
    </location>
</feature>
<organism evidence="11 12">
    <name type="scientific">Saxophila tyrrhenica</name>
    <dbReference type="NCBI Taxonomy" id="1690608"/>
    <lineage>
        <taxon>Eukaryota</taxon>
        <taxon>Fungi</taxon>
        <taxon>Dikarya</taxon>
        <taxon>Ascomycota</taxon>
        <taxon>Pezizomycotina</taxon>
        <taxon>Dothideomycetes</taxon>
        <taxon>Dothideomycetidae</taxon>
        <taxon>Mycosphaerellales</taxon>
        <taxon>Extremaceae</taxon>
        <taxon>Saxophila</taxon>
    </lineage>
</organism>
<dbReference type="PANTHER" id="PTHR43536:SF1">
    <property type="entry name" value="MANNOSYLGLYCOPROTEIN ENDO-BETA-MANNOSIDASE"/>
    <property type="match status" value="1"/>
</dbReference>
<dbReference type="Gene3D" id="3.20.20.80">
    <property type="entry name" value="Glycosidases"/>
    <property type="match status" value="1"/>
</dbReference>
<dbReference type="InterPro" id="IPR013783">
    <property type="entry name" value="Ig-like_fold"/>
</dbReference>
<keyword evidence="12" id="KW-1185">Reference proteome</keyword>
<evidence type="ECO:0000313" key="12">
    <source>
        <dbReference type="Proteomes" id="UP001337655"/>
    </source>
</evidence>
<evidence type="ECO:0000256" key="3">
    <source>
        <dbReference type="ARBA" id="ARBA00023277"/>
    </source>
</evidence>
<dbReference type="SUPFAM" id="SSF49303">
    <property type="entry name" value="beta-Galactosidase/glucuronidase domain"/>
    <property type="match status" value="3"/>
</dbReference>
<evidence type="ECO:0000259" key="7">
    <source>
        <dbReference type="Pfam" id="PF00703"/>
    </source>
</evidence>
<evidence type="ECO:0000313" key="11">
    <source>
        <dbReference type="EMBL" id="KAK5166527.1"/>
    </source>
</evidence>
<dbReference type="InterPro" id="IPR043534">
    <property type="entry name" value="EBDG/EBM"/>
</dbReference>
<feature type="domain" description="Beta-mannosidase-like galactose-binding" evidence="10">
    <location>
        <begin position="46"/>
        <end position="162"/>
    </location>
</feature>
<keyword evidence="3" id="KW-0119">Carbohydrate metabolism</keyword>